<feature type="non-terminal residue" evidence="2">
    <location>
        <position position="1"/>
    </location>
</feature>
<dbReference type="Proteomes" id="UP000704712">
    <property type="component" value="Unassembled WGS sequence"/>
</dbReference>
<comment type="caution">
    <text evidence="2">The sequence shown here is derived from an EMBL/GenBank/DDBJ whole genome shotgun (WGS) entry which is preliminary data.</text>
</comment>
<feature type="compositionally biased region" description="Polar residues" evidence="1">
    <location>
        <begin position="29"/>
        <end position="38"/>
    </location>
</feature>
<evidence type="ECO:0000313" key="2">
    <source>
        <dbReference type="EMBL" id="KAF4137746.1"/>
    </source>
</evidence>
<dbReference type="AlphaFoldDB" id="A0A8S9UAE3"/>
<feature type="region of interest" description="Disordered" evidence="1">
    <location>
        <begin position="1"/>
        <end position="38"/>
    </location>
</feature>
<name>A0A8S9UAE3_PHYIN</name>
<gene>
    <name evidence="2" type="ORF">GN958_ATG13029</name>
</gene>
<evidence type="ECO:0000256" key="1">
    <source>
        <dbReference type="SAM" id="MobiDB-lite"/>
    </source>
</evidence>
<dbReference type="EMBL" id="JAACNO010001750">
    <property type="protein sequence ID" value="KAF4137746.1"/>
    <property type="molecule type" value="Genomic_DNA"/>
</dbReference>
<reference evidence="2" key="1">
    <citation type="submission" date="2020-03" db="EMBL/GenBank/DDBJ databases">
        <title>Hybrid Assembly of Korean Phytophthora infestans isolates.</title>
        <authorList>
            <person name="Prokchorchik M."/>
            <person name="Lee Y."/>
            <person name="Seo J."/>
            <person name="Cho J.-H."/>
            <person name="Park Y.-E."/>
            <person name="Jang D.-C."/>
            <person name="Im J.-S."/>
            <person name="Choi J.-G."/>
            <person name="Park H.-J."/>
            <person name="Lee G.-B."/>
            <person name="Lee Y.-G."/>
            <person name="Hong S.-Y."/>
            <person name="Cho K."/>
            <person name="Sohn K.H."/>
        </authorList>
    </citation>
    <scope>NUCLEOTIDE SEQUENCE</scope>
    <source>
        <strain evidence="2">KR_2_A2</strain>
    </source>
</reference>
<organism evidence="2 3">
    <name type="scientific">Phytophthora infestans</name>
    <name type="common">Potato late blight agent</name>
    <name type="synonym">Botrytis infestans</name>
    <dbReference type="NCBI Taxonomy" id="4787"/>
    <lineage>
        <taxon>Eukaryota</taxon>
        <taxon>Sar</taxon>
        <taxon>Stramenopiles</taxon>
        <taxon>Oomycota</taxon>
        <taxon>Peronosporomycetes</taxon>
        <taxon>Peronosporales</taxon>
        <taxon>Peronosporaceae</taxon>
        <taxon>Phytophthora</taxon>
    </lineage>
</organism>
<proteinExistence type="predicted"/>
<sequence length="114" mass="12778">ISHLKTPRGRKQKPDGGGRKQRQHKHTMSSDSPSLANTLNTFFPGREGTMLDTKRKSIYLCVKKKGKLVAIGIESWDPAWARTSLSADAEHDLVRWVSSYREEGAPVSSTMLRL</sequence>
<feature type="compositionally biased region" description="Basic residues" evidence="1">
    <location>
        <begin position="1"/>
        <end position="11"/>
    </location>
</feature>
<protein>
    <submittedName>
        <fullName evidence="2">Uncharacterized protein</fullName>
    </submittedName>
</protein>
<evidence type="ECO:0000313" key="3">
    <source>
        <dbReference type="Proteomes" id="UP000704712"/>
    </source>
</evidence>
<accession>A0A8S9UAE3</accession>